<feature type="transmembrane region" description="Helical" evidence="6">
    <location>
        <begin position="356"/>
        <end position="372"/>
    </location>
</feature>
<feature type="transmembrane region" description="Helical" evidence="6">
    <location>
        <begin position="493"/>
        <end position="513"/>
    </location>
</feature>
<feature type="domain" description="Major facilitator superfamily (MFS) profile" evidence="7">
    <location>
        <begin position="415"/>
        <end position="661"/>
    </location>
</feature>
<dbReference type="OrthoDB" id="10056177at2759"/>
<feature type="transmembrane region" description="Helical" evidence="6">
    <location>
        <begin position="315"/>
        <end position="344"/>
    </location>
</feature>
<dbReference type="Gene3D" id="1.20.1250.20">
    <property type="entry name" value="MFS general substrate transporter like domains"/>
    <property type="match status" value="3"/>
</dbReference>
<dbReference type="PANTHER" id="PTHR16172:SF41">
    <property type="entry name" value="MAJOR FACILITATOR SUPERFAMILY DOMAIN-CONTAINING PROTEIN 6-LIKE"/>
    <property type="match status" value="1"/>
</dbReference>
<keyword evidence="5 6" id="KW-0472">Membrane</keyword>
<comment type="similarity">
    <text evidence="2">Belongs to the major facilitator superfamily. MFSD6 family.</text>
</comment>
<reference evidence="9" key="1">
    <citation type="submission" date="2011-08" db="EMBL/GenBank/DDBJ databases">
        <authorList>
            <person name="Rombauts S."/>
        </authorList>
    </citation>
    <scope>NUCLEOTIDE SEQUENCE</scope>
    <source>
        <strain evidence="9">London</strain>
    </source>
</reference>
<gene>
    <name evidence="8" type="primary">107359661</name>
</gene>
<dbReference type="EMBL" id="CAEY01001369">
    <property type="status" value="NOT_ANNOTATED_CDS"/>
    <property type="molecule type" value="Genomic_DNA"/>
</dbReference>
<evidence type="ECO:0000256" key="6">
    <source>
        <dbReference type="SAM" id="Phobius"/>
    </source>
</evidence>
<dbReference type="SUPFAM" id="SSF103473">
    <property type="entry name" value="MFS general substrate transporter"/>
    <property type="match status" value="2"/>
</dbReference>
<organism evidence="8 9">
    <name type="scientific">Tetranychus urticae</name>
    <name type="common">Two-spotted spider mite</name>
    <dbReference type="NCBI Taxonomy" id="32264"/>
    <lineage>
        <taxon>Eukaryota</taxon>
        <taxon>Metazoa</taxon>
        <taxon>Ecdysozoa</taxon>
        <taxon>Arthropoda</taxon>
        <taxon>Chelicerata</taxon>
        <taxon>Arachnida</taxon>
        <taxon>Acari</taxon>
        <taxon>Acariformes</taxon>
        <taxon>Trombidiformes</taxon>
        <taxon>Prostigmata</taxon>
        <taxon>Eleutherengona</taxon>
        <taxon>Raphignathae</taxon>
        <taxon>Tetranychoidea</taxon>
        <taxon>Tetranychidae</taxon>
        <taxon>Tetranychus</taxon>
    </lineage>
</organism>
<dbReference type="InterPro" id="IPR024989">
    <property type="entry name" value="MFS_assoc_dom"/>
</dbReference>
<evidence type="ECO:0000256" key="5">
    <source>
        <dbReference type="ARBA" id="ARBA00023136"/>
    </source>
</evidence>
<evidence type="ECO:0000256" key="2">
    <source>
        <dbReference type="ARBA" id="ARBA00005241"/>
    </source>
</evidence>
<dbReference type="Proteomes" id="UP000015104">
    <property type="component" value="Unassembled WGS sequence"/>
</dbReference>
<name>T1K2U1_TETUR</name>
<accession>T1K2U1</accession>
<evidence type="ECO:0000256" key="3">
    <source>
        <dbReference type="ARBA" id="ARBA00022692"/>
    </source>
</evidence>
<keyword evidence="4 6" id="KW-1133">Transmembrane helix</keyword>
<dbReference type="InterPro" id="IPR036259">
    <property type="entry name" value="MFS_trans_sf"/>
</dbReference>
<sequence length="661" mass="72837">MGKSKDVINPKGLKENESKPKEGTISLMEDFKIKELASVKVLLFLQSAGDMALYPFFTLHMKSLGISLTDIGIQFAVTPLATLIATPLVGLLADKIGNFRRMLSIALVICACIAYLLLYVPKINTVLECVHTGQSVRMECPKTSSVADRDRYFELTLPNCLKPITETKSEPGNELAIGNGKYRNFKPANSMPMELITFAGCSVSCESSPGSLCLYYESDGNYCFGLDSRSSKPFRPDSLVIKLSPNSELIGNYSTPRMDATLHTVTYNGNTYLDLTCKTNGSANCYVDCPLNKPGMIPHFKQKKIPEPSSLRLTFWMYLVLRVSLIVVIATEMSLLKAAILTLVAKNNSEYGYQRLWSSIAVVFVPPLTGIVMDKLKKSGDIDAFVPCFIVYCSFKLIMAVVSFFIDLNIKPPAMELWGKLGKLLRNKEVAILLFYVTFIGSTWGFIETFIVWYLEELNASRFLIGLSFSISAISGIPFNIYAGTIERRIGHVMILIIGIMVYAVRLIGYSFAPNAFVVLAFETLEGITTTLLIVTITTYAAILSTHELLATMQAAWAALHFAVGRALGSVVGGFLFENLGARQAYQVYALACIVAGTSYTFIYIFYLKGKESKRRADSTKSNKDDLNNVEANVGDKSVNLDAQFGSKNENGSVNIAFKSD</sequence>
<keyword evidence="9" id="KW-1185">Reference proteome</keyword>
<proteinExistence type="inferred from homology"/>
<dbReference type="GO" id="GO:0016020">
    <property type="term" value="C:membrane"/>
    <property type="evidence" value="ECO:0007669"/>
    <property type="project" value="UniProtKB-SubCell"/>
</dbReference>
<dbReference type="EnsemblMetazoa" id="tetur04g06300.1">
    <property type="protein sequence ID" value="tetur04g06300.1"/>
    <property type="gene ID" value="tetur04g06300"/>
</dbReference>
<dbReference type="AlphaFoldDB" id="T1K2U1"/>
<dbReference type="Pfam" id="PF12832">
    <property type="entry name" value="MFS_1_like"/>
    <property type="match status" value="1"/>
</dbReference>
<feature type="transmembrane region" description="Helical" evidence="6">
    <location>
        <begin position="555"/>
        <end position="576"/>
    </location>
</feature>
<evidence type="ECO:0000313" key="9">
    <source>
        <dbReference type="Proteomes" id="UP000015104"/>
    </source>
</evidence>
<evidence type="ECO:0000256" key="4">
    <source>
        <dbReference type="ARBA" id="ARBA00022989"/>
    </source>
</evidence>
<feature type="transmembrane region" description="Helical" evidence="6">
    <location>
        <begin position="461"/>
        <end position="481"/>
    </location>
</feature>
<evidence type="ECO:0000313" key="8">
    <source>
        <dbReference type="EnsemblMetazoa" id="tetur04g06300.1"/>
    </source>
</evidence>
<feature type="transmembrane region" description="Helical" evidence="6">
    <location>
        <begin position="430"/>
        <end position="455"/>
    </location>
</feature>
<dbReference type="OMA" id="DKIGNFR"/>
<evidence type="ECO:0000259" key="7">
    <source>
        <dbReference type="PROSITE" id="PS50850"/>
    </source>
</evidence>
<reference evidence="8" key="2">
    <citation type="submission" date="2015-06" db="UniProtKB">
        <authorList>
            <consortium name="EnsemblMetazoa"/>
        </authorList>
    </citation>
    <scope>IDENTIFICATION</scope>
</reference>
<evidence type="ECO:0000256" key="1">
    <source>
        <dbReference type="ARBA" id="ARBA00004141"/>
    </source>
</evidence>
<feature type="transmembrane region" description="Helical" evidence="6">
    <location>
        <begin position="102"/>
        <end position="120"/>
    </location>
</feature>
<dbReference type="KEGG" id="tut:107359661"/>
<dbReference type="PROSITE" id="PS50850">
    <property type="entry name" value="MFS"/>
    <property type="match status" value="1"/>
</dbReference>
<comment type="subcellular location">
    <subcellularLocation>
        <location evidence="1">Membrane</location>
        <topology evidence="1">Multi-pass membrane protein</topology>
    </subcellularLocation>
</comment>
<dbReference type="eggNOG" id="KOG3762">
    <property type="taxonomic scope" value="Eukaryota"/>
</dbReference>
<protein>
    <recommendedName>
        <fullName evidence="7">Major facilitator superfamily (MFS) profile domain-containing protein</fullName>
    </recommendedName>
</protein>
<feature type="transmembrane region" description="Helical" evidence="6">
    <location>
        <begin position="41"/>
        <end position="59"/>
    </location>
</feature>
<feature type="transmembrane region" description="Helical" evidence="6">
    <location>
        <begin position="519"/>
        <end position="543"/>
    </location>
</feature>
<dbReference type="InterPro" id="IPR051717">
    <property type="entry name" value="MFS_MFSD6"/>
</dbReference>
<dbReference type="InterPro" id="IPR020846">
    <property type="entry name" value="MFS_dom"/>
</dbReference>
<keyword evidence="3 6" id="KW-0812">Transmembrane</keyword>
<feature type="transmembrane region" description="Helical" evidence="6">
    <location>
        <begin position="384"/>
        <end position="410"/>
    </location>
</feature>
<dbReference type="PANTHER" id="PTHR16172">
    <property type="entry name" value="MAJOR FACILITATOR SUPERFAMILY DOMAIN-CONTAINING PROTEIN 6-LIKE"/>
    <property type="match status" value="1"/>
</dbReference>
<feature type="transmembrane region" description="Helical" evidence="6">
    <location>
        <begin position="588"/>
        <end position="607"/>
    </location>
</feature>
<feature type="transmembrane region" description="Helical" evidence="6">
    <location>
        <begin position="71"/>
        <end position="93"/>
    </location>
</feature>
<dbReference type="GO" id="GO:0022857">
    <property type="term" value="F:transmembrane transporter activity"/>
    <property type="evidence" value="ECO:0007669"/>
    <property type="project" value="InterPro"/>
</dbReference>
<dbReference type="HOGENOM" id="CLU_013133_3_2_1"/>